<dbReference type="RefSeq" id="WP_198575881.1">
    <property type="nucleotide sequence ID" value="NZ_JADWOX010000005.1"/>
</dbReference>
<evidence type="ECO:0000313" key="1">
    <source>
        <dbReference type="EMBL" id="MBI1683965.1"/>
    </source>
</evidence>
<dbReference type="Proteomes" id="UP000639859">
    <property type="component" value="Unassembled WGS sequence"/>
</dbReference>
<gene>
    <name evidence="1" type="ORF">I4Q42_09820</name>
</gene>
<reference evidence="1 2" key="1">
    <citation type="submission" date="2020-11" db="EMBL/GenBank/DDBJ databases">
        <title>genome sequence of strain KACC 18849.</title>
        <authorList>
            <person name="Gao J."/>
            <person name="Zhang X."/>
        </authorList>
    </citation>
    <scope>NUCLEOTIDE SEQUENCE [LARGE SCALE GENOMIC DNA]</scope>
    <source>
        <strain evidence="1 2">KACC 18849</strain>
    </source>
</reference>
<sequence length="59" mass="6468">MTDRTCEELADLWCVLFGEPPAITADPSLVAQVLVRCLPPAEPYGPQALPMAQLQRKES</sequence>
<protein>
    <recommendedName>
        <fullName evidence="3">DUF3717 domain-containing protein</fullName>
    </recommendedName>
</protein>
<accession>A0ABS0SWG6</accession>
<dbReference type="EMBL" id="JADWOX010000005">
    <property type="protein sequence ID" value="MBI1683965.1"/>
    <property type="molecule type" value="Genomic_DNA"/>
</dbReference>
<evidence type="ECO:0008006" key="3">
    <source>
        <dbReference type="Google" id="ProtNLM"/>
    </source>
</evidence>
<organism evidence="1 2">
    <name type="scientific">Caulobacter hibisci</name>
    <dbReference type="NCBI Taxonomy" id="2035993"/>
    <lineage>
        <taxon>Bacteria</taxon>
        <taxon>Pseudomonadati</taxon>
        <taxon>Pseudomonadota</taxon>
        <taxon>Alphaproteobacteria</taxon>
        <taxon>Caulobacterales</taxon>
        <taxon>Caulobacteraceae</taxon>
        <taxon>Caulobacter</taxon>
    </lineage>
</organism>
<name>A0ABS0SWG6_9CAUL</name>
<evidence type="ECO:0000313" key="2">
    <source>
        <dbReference type="Proteomes" id="UP000639859"/>
    </source>
</evidence>
<keyword evidence="2" id="KW-1185">Reference proteome</keyword>
<comment type="caution">
    <text evidence="1">The sequence shown here is derived from an EMBL/GenBank/DDBJ whole genome shotgun (WGS) entry which is preliminary data.</text>
</comment>
<proteinExistence type="predicted"/>